<keyword evidence="5" id="KW-0136">Cellulose degradation</keyword>
<evidence type="ECO:0000256" key="3">
    <source>
        <dbReference type="ARBA" id="ARBA00012601"/>
    </source>
</evidence>
<gene>
    <name evidence="10" type="primary">VvCHDh000805_0</name>
    <name evidence="10" type="ORF">CK203_091601</name>
</gene>
<proteinExistence type="inferred from homology"/>
<keyword evidence="6" id="KW-0119">Carbohydrate metabolism</keyword>
<dbReference type="AlphaFoldDB" id="A0A438D0R8"/>
<comment type="similarity">
    <text evidence="2">Belongs to the glycosyl hydrolase 9 (cellulase E) family.</text>
</comment>
<evidence type="ECO:0000256" key="6">
    <source>
        <dbReference type="ARBA" id="ARBA00023277"/>
    </source>
</evidence>
<evidence type="ECO:0000256" key="4">
    <source>
        <dbReference type="ARBA" id="ARBA00022801"/>
    </source>
</evidence>
<dbReference type="Proteomes" id="UP000288805">
    <property type="component" value="Unassembled WGS sequence"/>
</dbReference>
<feature type="domain" description="Glycoside hydrolase family 9" evidence="9">
    <location>
        <begin position="6"/>
        <end position="36"/>
    </location>
</feature>
<keyword evidence="7" id="KW-0326">Glycosidase</keyword>
<evidence type="ECO:0000256" key="5">
    <source>
        <dbReference type="ARBA" id="ARBA00023001"/>
    </source>
</evidence>
<evidence type="ECO:0000313" key="10">
    <source>
        <dbReference type="EMBL" id="RVW29069.1"/>
    </source>
</evidence>
<reference evidence="10 11" key="1">
    <citation type="journal article" date="2018" name="PLoS Genet.">
        <title>Population sequencing reveals clonal diversity and ancestral inbreeding in the grapevine cultivar Chardonnay.</title>
        <authorList>
            <person name="Roach M.J."/>
            <person name="Johnson D.L."/>
            <person name="Bohlmann J."/>
            <person name="van Vuuren H.J."/>
            <person name="Jones S.J."/>
            <person name="Pretorius I.S."/>
            <person name="Schmidt S.A."/>
            <person name="Borneman A.R."/>
        </authorList>
    </citation>
    <scope>NUCLEOTIDE SEQUENCE [LARGE SCALE GENOMIC DNA]</scope>
    <source>
        <strain evidence="11">cv. Chardonnay</strain>
        <tissue evidence="10">Leaf</tissue>
    </source>
</reference>
<comment type="catalytic activity">
    <reaction evidence="1">
        <text>Endohydrolysis of (1-&gt;4)-beta-D-glucosidic linkages in cellulose, lichenin and cereal beta-D-glucans.</text>
        <dbReference type="EC" id="3.2.1.4"/>
    </reaction>
</comment>
<dbReference type="InterPro" id="IPR001701">
    <property type="entry name" value="Glyco_hydro_9"/>
</dbReference>
<dbReference type="Pfam" id="PF00759">
    <property type="entry name" value="Glyco_hydro_9"/>
    <property type="match status" value="2"/>
</dbReference>
<evidence type="ECO:0000256" key="8">
    <source>
        <dbReference type="ARBA" id="ARBA00023326"/>
    </source>
</evidence>
<sequence>MDSSFILTGGYYDAGDNVKFNFPMAFTTTLLAWSVRIWPVHGPRPSKCTGRHLMGPEHMDTPRTAYEVNTTSPGSKVATKIAATLVAASIAFNASNSQYSQTFVMRAKSVFDFADKNRGSYNDAIGRVVCPYYYCDGSGYMDKLSWGAAWLYKATNNESYWNYVQYTINNSPKYIKVMNTDGTLSYRYNLQNLDGTQPDTPSLPSGEFTLEIATEICPQKNTSLEDLYKPSGNFCTQYEAKDFQKNYIQSGSP</sequence>
<evidence type="ECO:0000256" key="2">
    <source>
        <dbReference type="ARBA" id="ARBA00007072"/>
    </source>
</evidence>
<evidence type="ECO:0000259" key="9">
    <source>
        <dbReference type="Pfam" id="PF00759"/>
    </source>
</evidence>
<dbReference type="GO" id="GO:0030245">
    <property type="term" value="P:cellulose catabolic process"/>
    <property type="evidence" value="ECO:0007669"/>
    <property type="project" value="UniProtKB-KW"/>
</dbReference>
<dbReference type="EMBL" id="QGNW01001864">
    <property type="protein sequence ID" value="RVW29069.1"/>
    <property type="molecule type" value="Genomic_DNA"/>
</dbReference>
<dbReference type="SUPFAM" id="SSF48208">
    <property type="entry name" value="Six-hairpin glycosidases"/>
    <property type="match status" value="1"/>
</dbReference>
<dbReference type="InterPro" id="IPR012341">
    <property type="entry name" value="6hp_glycosidase-like_sf"/>
</dbReference>
<keyword evidence="8" id="KW-0624">Polysaccharide degradation</keyword>
<name>A0A438D0R8_VITVI</name>
<protein>
    <recommendedName>
        <fullName evidence="3">cellulase</fullName>
        <ecNumber evidence="3">3.2.1.4</ecNumber>
    </recommendedName>
</protein>
<feature type="domain" description="Glycoside hydrolase family 9" evidence="9">
    <location>
        <begin position="54"/>
        <end position="174"/>
    </location>
</feature>
<comment type="caution">
    <text evidence="10">The sequence shown here is derived from an EMBL/GenBank/DDBJ whole genome shotgun (WGS) entry which is preliminary data.</text>
</comment>
<organism evidence="10 11">
    <name type="scientific">Vitis vinifera</name>
    <name type="common">Grape</name>
    <dbReference type="NCBI Taxonomy" id="29760"/>
    <lineage>
        <taxon>Eukaryota</taxon>
        <taxon>Viridiplantae</taxon>
        <taxon>Streptophyta</taxon>
        <taxon>Embryophyta</taxon>
        <taxon>Tracheophyta</taxon>
        <taxon>Spermatophyta</taxon>
        <taxon>Magnoliopsida</taxon>
        <taxon>eudicotyledons</taxon>
        <taxon>Gunneridae</taxon>
        <taxon>Pentapetalae</taxon>
        <taxon>rosids</taxon>
        <taxon>Vitales</taxon>
        <taxon>Vitaceae</taxon>
        <taxon>Viteae</taxon>
        <taxon>Vitis</taxon>
    </lineage>
</organism>
<dbReference type="GO" id="GO:0008810">
    <property type="term" value="F:cellulase activity"/>
    <property type="evidence" value="ECO:0007669"/>
    <property type="project" value="UniProtKB-EC"/>
</dbReference>
<evidence type="ECO:0000313" key="11">
    <source>
        <dbReference type="Proteomes" id="UP000288805"/>
    </source>
</evidence>
<dbReference type="Gene3D" id="1.50.10.10">
    <property type="match status" value="2"/>
</dbReference>
<dbReference type="EC" id="3.2.1.4" evidence="3"/>
<keyword evidence="4" id="KW-0378">Hydrolase</keyword>
<dbReference type="PANTHER" id="PTHR22298">
    <property type="entry name" value="ENDO-1,4-BETA-GLUCANASE"/>
    <property type="match status" value="1"/>
</dbReference>
<accession>A0A438D0R8</accession>
<dbReference type="InterPro" id="IPR008928">
    <property type="entry name" value="6-hairpin_glycosidase_sf"/>
</dbReference>
<evidence type="ECO:0000256" key="7">
    <source>
        <dbReference type="ARBA" id="ARBA00023295"/>
    </source>
</evidence>
<evidence type="ECO:0000256" key="1">
    <source>
        <dbReference type="ARBA" id="ARBA00000966"/>
    </source>
</evidence>